<sequence>MLLTDWMGLSLSVWLRDSHLVQRDTSTSSSSSSPFHLFSITPPIRLAVLLATPPVAPNNPCSQWSPSHLSPNLQVNTTGGCVYRHHVAQSSDAVRGATGARTGLHLWEVKWARHQRGSHALLGVSTHECPTQASGYKVLIGGDSASWGWDLVTNQLWHDGKARRDYPGGGALQVPDRVLLVVDADAGTLGFVVDGCFLGTAFQDLAKGVELFPAVSCVWGGAEICIRYLCGTKRDAPALQDLSRLSVHRALRLNKDQNHDRKQNYRYYPAAVQRLLLLTNPPLEHTPLELGSSVS</sequence>
<dbReference type="InterPro" id="IPR001870">
    <property type="entry name" value="B30.2/SPRY"/>
</dbReference>
<comment type="caution">
    <text evidence="6">The sequence shown here is derived from an EMBL/GenBank/DDBJ whole genome shotgun (WGS) entry which is preliminary data.</text>
</comment>
<dbReference type="FunFam" id="2.60.120.920:FF:000048">
    <property type="entry name" value="SPRY domain-containing SOCS box protein 2"/>
    <property type="match status" value="1"/>
</dbReference>
<dbReference type="InterPro" id="IPR050672">
    <property type="entry name" value="FBXO45-Fsn/SPSB_families"/>
</dbReference>
<name>A0A553QK10_9TELE</name>
<evidence type="ECO:0000256" key="2">
    <source>
        <dbReference type="ARBA" id="ARBA00010910"/>
    </source>
</evidence>
<dbReference type="SUPFAM" id="SSF49899">
    <property type="entry name" value="Concanavalin A-like lectins/glucanases"/>
    <property type="match status" value="1"/>
</dbReference>
<dbReference type="AlphaFoldDB" id="A0A553QK10"/>
<evidence type="ECO:0000313" key="6">
    <source>
        <dbReference type="EMBL" id="TRY90304.1"/>
    </source>
</evidence>
<dbReference type="InterPro" id="IPR043136">
    <property type="entry name" value="B30.2/SPRY_sf"/>
</dbReference>
<keyword evidence="4" id="KW-0833">Ubl conjugation pathway</keyword>
<reference evidence="6 7" key="1">
    <citation type="journal article" date="2019" name="Sci. Data">
        <title>Hybrid genome assembly and annotation of Danionella translucida.</title>
        <authorList>
            <person name="Kadobianskyi M."/>
            <person name="Schulze L."/>
            <person name="Schuelke M."/>
            <person name="Judkewitz B."/>
        </authorList>
    </citation>
    <scope>NUCLEOTIDE SEQUENCE [LARGE SCALE GENOMIC DNA]</scope>
    <source>
        <strain evidence="6 7">Bolton</strain>
    </source>
</reference>
<protein>
    <recommendedName>
        <fullName evidence="5">B30.2/SPRY domain-containing protein</fullName>
    </recommendedName>
</protein>
<gene>
    <name evidence="6" type="ORF">DNTS_017533</name>
</gene>
<dbReference type="GO" id="GO:0005737">
    <property type="term" value="C:cytoplasm"/>
    <property type="evidence" value="ECO:0007669"/>
    <property type="project" value="UniProtKB-SubCell"/>
</dbReference>
<dbReference type="GO" id="GO:0019005">
    <property type="term" value="C:SCF ubiquitin ligase complex"/>
    <property type="evidence" value="ECO:0007669"/>
    <property type="project" value="TreeGrafter"/>
</dbReference>
<keyword evidence="7" id="KW-1185">Reference proteome</keyword>
<comment type="subcellular location">
    <subcellularLocation>
        <location evidence="1">Cytoplasm</location>
    </subcellularLocation>
</comment>
<dbReference type="Pfam" id="PF00622">
    <property type="entry name" value="SPRY"/>
    <property type="match status" value="1"/>
</dbReference>
<evidence type="ECO:0000259" key="5">
    <source>
        <dbReference type="PROSITE" id="PS50188"/>
    </source>
</evidence>
<dbReference type="SMART" id="SM00449">
    <property type="entry name" value="SPRY"/>
    <property type="match status" value="1"/>
</dbReference>
<dbReference type="Gene3D" id="2.60.120.920">
    <property type="match status" value="1"/>
</dbReference>
<evidence type="ECO:0000313" key="7">
    <source>
        <dbReference type="Proteomes" id="UP000316079"/>
    </source>
</evidence>
<dbReference type="GO" id="GO:0043161">
    <property type="term" value="P:proteasome-mediated ubiquitin-dependent protein catabolic process"/>
    <property type="evidence" value="ECO:0007669"/>
    <property type="project" value="TreeGrafter"/>
</dbReference>
<dbReference type="EMBL" id="SRMA01025861">
    <property type="protein sequence ID" value="TRY90304.1"/>
    <property type="molecule type" value="Genomic_DNA"/>
</dbReference>
<dbReference type="PANTHER" id="PTHR12245">
    <property type="entry name" value="SPRY DOMAIN CONTAINING SOCS BOX PROTEIN"/>
    <property type="match status" value="1"/>
</dbReference>
<dbReference type="InterPro" id="IPR013320">
    <property type="entry name" value="ConA-like_dom_sf"/>
</dbReference>
<organism evidence="6 7">
    <name type="scientific">Danionella cerebrum</name>
    <dbReference type="NCBI Taxonomy" id="2873325"/>
    <lineage>
        <taxon>Eukaryota</taxon>
        <taxon>Metazoa</taxon>
        <taxon>Chordata</taxon>
        <taxon>Craniata</taxon>
        <taxon>Vertebrata</taxon>
        <taxon>Euteleostomi</taxon>
        <taxon>Actinopterygii</taxon>
        <taxon>Neopterygii</taxon>
        <taxon>Teleostei</taxon>
        <taxon>Ostariophysi</taxon>
        <taxon>Cypriniformes</taxon>
        <taxon>Danionidae</taxon>
        <taxon>Danioninae</taxon>
        <taxon>Danionella</taxon>
    </lineage>
</organism>
<evidence type="ECO:0000256" key="1">
    <source>
        <dbReference type="ARBA" id="ARBA00004496"/>
    </source>
</evidence>
<dbReference type="STRING" id="623744.A0A553QK10"/>
<evidence type="ECO:0000256" key="4">
    <source>
        <dbReference type="ARBA" id="ARBA00022786"/>
    </source>
</evidence>
<dbReference type="GO" id="GO:0016567">
    <property type="term" value="P:protein ubiquitination"/>
    <property type="evidence" value="ECO:0007669"/>
    <property type="project" value="UniProtKB-ARBA"/>
</dbReference>
<accession>A0A553QK10</accession>
<proteinExistence type="inferred from homology"/>
<dbReference type="InterPro" id="IPR003877">
    <property type="entry name" value="SPRY_dom"/>
</dbReference>
<feature type="domain" description="B30.2/SPRY" evidence="5">
    <location>
        <begin position="40"/>
        <end position="233"/>
    </location>
</feature>
<dbReference type="Proteomes" id="UP000316079">
    <property type="component" value="Unassembled WGS sequence"/>
</dbReference>
<keyword evidence="3" id="KW-0963">Cytoplasm</keyword>
<evidence type="ECO:0000256" key="3">
    <source>
        <dbReference type="ARBA" id="ARBA00022490"/>
    </source>
</evidence>
<dbReference type="OrthoDB" id="8902058at2759"/>
<comment type="similarity">
    <text evidence="2">Belongs to the SPSB family.</text>
</comment>
<dbReference type="PROSITE" id="PS50188">
    <property type="entry name" value="B302_SPRY"/>
    <property type="match status" value="1"/>
</dbReference>
<dbReference type="PANTHER" id="PTHR12245:SF15">
    <property type="entry name" value="SPRY DOMAIN-CONTAINING SOCS BOX PROTEIN 2-LIKE ISOFORM X1"/>
    <property type="match status" value="1"/>
</dbReference>